<feature type="binding site" evidence="1">
    <location>
        <position position="364"/>
    </location>
    <ligand>
        <name>Mg(2+)</name>
        <dbReference type="ChEBI" id="CHEBI:18420"/>
    </ligand>
</feature>
<dbReference type="GO" id="GO:0016151">
    <property type="term" value="F:nickel cation binding"/>
    <property type="evidence" value="ECO:0007669"/>
    <property type="project" value="InterPro"/>
</dbReference>
<feature type="binding site" evidence="1">
    <location>
        <position position="408"/>
    </location>
    <ligand>
        <name>Fe cation</name>
        <dbReference type="ChEBI" id="CHEBI:24875"/>
    </ligand>
</feature>
<dbReference type="Proteomes" id="UP000885792">
    <property type="component" value="Unassembled WGS sequence"/>
</dbReference>
<feature type="binding site" evidence="1">
    <location>
        <position position="64"/>
    </location>
    <ligand>
        <name>Fe cation</name>
        <dbReference type="ChEBI" id="CHEBI:24875"/>
    </ligand>
</feature>
<feature type="binding site" evidence="1">
    <location>
        <position position="405"/>
    </location>
    <ligand>
        <name>Ni(2+)</name>
        <dbReference type="ChEBI" id="CHEBI:49786"/>
    </ligand>
</feature>
<dbReference type="Gene3D" id="1.10.645.10">
    <property type="entry name" value="Cytochrome-c3 Hydrogenase, chain B"/>
    <property type="match status" value="1"/>
</dbReference>
<protein>
    <submittedName>
        <fullName evidence="2">Ni/Fe hydrogenase subunit alpha</fullName>
    </submittedName>
</protein>
<evidence type="ECO:0000313" key="2">
    <source>
        <dbReference type="EMBL" id="HHJ64288.1"/>
    </source>
</evidence>
<name>A0A7C5L7L3_AQUAO</name>
<feature type="binding site" evidence="1">
    <location>
        <position position="411"/>
    </location>
    <ligand>
        <name>Mg(2+)</name>
        <dbReference type="ChEBI" id="CHEBI:18420"/>
    </ligand>
</feature>
<dbReference type="InterPro" id="IPR029014">
    <property type="entry name" value="NiFe-Hase_large"/>
</dbReference>
<keyword evidence="1" id="KW-0479">Metal-binding</keyword>
<gene>
    <name evidence="2" type="ORF">ENJ61_05200</name>
</gene>
<dbReference type="Pfam" id="PF00374">
    <property type="entry name" value="NiFeSe_Hases"/>
    <property type="match status" value="2"/>
</dbReference>
<dbReference type="PANTHER" id="PTHR43600:SF4">
    <property type="entry name" value="CYTOSOLIC NIFE-HYDROGENASE, ALPHA SUBUNIT"/>
    <property type="match status" value="1"/>
</dbReference>
<organism evidence="2">
    <name type="scientific">Aquifex aeolicus</name>
    <dbReference type="NCBI Taxonomy" id="63363"/>
    <lineage>
        <taxon>Bacteria</taxon>
        <taxon>Pseudomonadati</taxon>
        <taxon>Aquificota</taxon>
        <taxon>Aquificia</taxon>
        <taxon>Aquificales</taxon>
        <taxon>Aquificaceae</taxon>
        <taxon>Aquifex</taxon>
    </lineage>
</organism>
<dbReference type="PANTHER" id="PTHR43600">
    <property type="entry name" value="COENZYME F420 HYDROGENASE, SUBUNIT ALPHA"/>
    <property type="match status" value="1"/>
</dbReference>
<proteinExistence type="predicted"/>
<feature type="binding site" evidence="1">
    <location>
        <position position="42"/>
    </location>
    <ligand>
        <name>Mg(2+)</name>
        <dbReference type="ChEBI" id="CHEBI:18420"/>
    </ligand>
</feature>
<feature type="binding site" evidence="1">
    <location>
        <position position="64"/>
    </location>
    <ligand>
        <name>Ni(2+)</name>
        <dbReference type="ChEBI" id="CHEBI:49786"/>
    </ligand>
</feature>
<feature type="binding site" evidence="1">
    <location>
        <position position="61"/>
    </location>
    <ligand>
        <name>Ni(2+)</name>
        <dbReference type="ChEBI" id="CHEBI:49786"/>
    </ligand>
</feature>
<dbReference type="InterPro" id="IPR001501">
    <property type="entry name" value="Ni-dep_hyd_lsu"/>
</dbReference>
<accession>A0A7C5L7L3</accession>
<comment type="caution">
    <text evidence="2">The sequence shown here is derived from an EMBL/GenBank/DDBJ whole genome shotgun (WGS) entry which is preliminary data.</text>
</comment>
<keyword evidence="1" id="KW-0533">Nickel</keyword>
<keyword evidence="1" id="KW-0408">Iron</keyword>
<dbReference type="EMBL" id="DRNB01000187">
    <property type="protein sequence ID" value="HHJ64288.1"/>
    <property type="molecule type" value="Genomic_DNA"/>
</dbReference>
<sequence>MKEVRINPLTRVEGLGRLYLTLRNGKPERVRLEIFEAPRFFEAILKGKTMDQVIDTVARVCGLCPVAYQMSAVVAFERILGLEIPQPIKDLRRVLYCGEWISSHSAHMFFMHLPDFLGRESFLEVSRERRDVLETALRIRRAGNRILEVIGGRHIHPVNVKVGGFYRLPSPRMMENLLKEIEETLPVAEAFLREVLSFPFPDFERDYEFVSLGGADSYPLMEGRIVSSAGWSVSQEEFEVRFEEFQEPHSTALYSRLRGGGFYLTGALARINNNFELLPEDLQEVLKAHMPLKNPFKSLIVRAVEVVFALRESLRLLRRYEAGEASVGYSPRAGEGVGVTEAPRGILYHRYRVNGKGIVEFVNIVPPTAQNQGIMEEDVLEGLKRFGDDDVQRIAEKLVRNHDPCISCASHFLEVIRVP</sequence>
<evidence type="ECO:0000256" key="1">
    <source>
        <dbReference type="PIRSR" id="PIRSR601501-1"/>
    </source>
</evidence>
<comment type="cofactor">
    <cofactor evidence="1">
        <name>Ni(2+)</name>
        <dbReference type="ChEBI" id="CHEBI:49786"/>
    </cofactor>
</comment>
<dbReference type="SUPFAM" id="SSF56762">
    <property type="entry name" value="HydB/Nqo4-like"/>
    <property type="match status" value="1"/>
</dbReference>
<reference evidence="2" key="1">
    <citation type="journal article" date="2020" name="mSystems">
        <title>Genome- and Community-Level Interaction Insights into Carbon Utilization and Element Cycling Functions of Hydrothermarchaeota in Hydrothermal Sediment.</title>
        <authorList>
            <person name="Zhou Z."/>
            <person name="Liu Y."/>
            <person name="Xu W."/>
            <person name="Pan J."/>
            <person name="Luo Z.H."/>
            <person name="Li M."/>
        </authorList>
    </citation>
    <scope>NUCLEOTIDE SEQUENCE [LARGE SCALE GENOMIC DNA]</scope>
    <source>
        <strain evidence="2">HyVt-501</strain>
    </source>
</reference>
<keyword evidence="1" id="KW-0460">Magnesium</keyword>
<dbReference type="AlphaFoldDB" id="A0A7C5L7L3"/>
<comment type="cofactor">
    <cofactor evidence="1">
        <name>Fe cation</name>
        <dbReference type="ChEBI" id="CHEBI:24875"/>
    </cofactor>
</comment>